<dbReference type="EMBL" id="VUOB01000021">
    <property type="protein sequence ID" value="KAA2262617.1"/>
    <property type="molecule type" value="Genomic_DNA"/>
</dbReference>
<evidence type="ECO:0000313" key="8">
    <source>
        <dbReference type="EMBL" id="KAA2262617.1"/>
    </source>
</evidence>
<keyword evidence="2 7" id="KW-0349">Heme</keyword>
<dbReference type="InterPro" id="IPR050196">
    <property type="entry name" value="Cytochrome_P450_Monoox"/>
</dbReference>
<comment type="similarity">
    <text evidence="1">Belongs to the cytochrome P450 family.</text>
</comment>
<feature type="binding site" description="axial binding residue" evidence="7">
    <location>
        <position position="399"/>
    </location>
    <ligand>
        <name>heme</name>
        <dbReference type="ChEBI" id="CHEBI:30413"/>
    </ligand>
    <ligandPart>
        <name>Fe</name>
        <dbReference type="ChEBI" id="CHEBI:18248"/>
    </ligandPart>
</feature>
<reference evidence="8 9" key="2">
    <citation type="submission" date="2019-09" db="EMBL/GenBank/DDBJ databases">
        <authorList>
            <person name="Jin C."/>
        </authorList>
    </citation>
    <scope>NUCLEOTIDE SEQUENCE [LARGE SCALE GENOMIC DNA]</scope>
    <source>
        <strain evidence="8 9">AN110305</strain>
    </source>
</reference>
<evidence type="ECO:0000256" key="3">
    <source>
        <dbReference type="ARBA" id="ARBA00022723"/>
    </source>
</evidence>
<dbReference type="GO" id="GO:0016705">
    <property type="term" value="F:oxidoreductase activity, acting on paired donors, with incorporation or reduction of molecular oxygen"/>
    <property type="evidence" value="ECO:0007669"/>
    <property type="project" value="InterPro"/>
</dbReference>
<dbReference type="RefSeq" id="WP_223198734.1">
    <property type="nucleotide sequence ID" value="NZ_VUOB01000021.1"/>
</dbReference>
<keyword evidence="6" id="KW-0503">Monooxygenase</keyword>
<dbReference type="GO" id="GO:0020037">
    <property type="term" value="F:heme binding"/>
    <property type="evidence" value="ECO:0007669"/>
    <property type="project" value="InterPro"/>
</dbReference>
<name>A0A5B2XFR2_9PSEU</name>
<gene>
    <name evidence="8" type="ORF">F0L68_11995</name>
</gene>
<dbReference type="PRINTS" id="PR00463">
    <property type="entry name" value="EP450I"/>
</dbReference>
<evidence type="ECO:0000256" key="2">
    <source>
        <dbReference type="ARBA" id="ARBA00022617"/>
    </source>
</evidence>
<evidence type="ECO:0000256" key="7">
    <source>
        <dbReference type="PIRSR" id="PIRSR602401-1"/>
    </source>
</evidence>
<protein>
    <submittedName>
        <fullName evidence="8">Cytochrome P450</fullName>
    </submittedName>
</protein>
<evidence type="ECO:0000256" key="5">
    <source>
        <dbReference type="ARBA" id="ARBA00023004"/>
    </source>
</evidence>
<keyword evidence="4" id="KW-0560">Oxidoreductase</keyword>
<dbReference type="PANTHER" id="PTHR24291">
    <property type="entry name" value="CYTOCHROME P450 FAMILY 4"/>
    <property type="match status" value="1"/>
</dbReference>
<evidence type="ECO:0000313" key="9">
    <source>
        <dbReference type="Proteomes" id="UP000323454"/>
    </source>
</evidence>
<dbReference type="GO" id="GO:0004497">
    <property type="term" value="F:monooxygenase activity"/>
    <property type="evidence" value="ECO:0007669"/>
    <property type="project" value="UniProtKB-KW"/>
</dbReference>
<dbReference type="Proteomes" id="UP000323454">
    <property type="component" value="Unassembled WGS sequence"/>
</dbReference>
<dbReference type="Gene3D" id="1.10.630.10">
    <property type="entry name" value="Cytochrome P450"/>
    <property type="match status" value="1"/>
</dbReference>
<reference evidence="8 9" key="1">
    <citation type="submission" date="2019-09" db="EMBL/GenBank/DDBJ databases">
        <title>Goodfellowia gen. nov., a new genus of the Pseudonocardineae related to Actinoalloteichus, containing Goodfellowia coeruleoviolacea gen. nov., comb. nov. gen. nov., comb. nov.</title>
        <authorList>
            <person name="Labeda D."/>
        </authorList>
    </citation>
    <scope>NUCLEOTIDE SEQUENCE [LARGE SCALE GENOMIC DNA]</scope>
    <source>
        <strain evidence="8 9">AN110305</strain>
    </source>
</reference>
<dbReference type="Pfam" id="PF00067">
    <property type="entry name" value="p450"/>
    <property type="match status" value="1"/>
</dbReference>
<dbReference type="AlphaFoldDB" id="A0A5B2XFR2"/>
<dbReference type="CDD" id="cd20620">
    <property type="entry name" value="CYP132-like"/>
    <property type="match status" value="1"/>
</dbReference>
<keyword evidence="3 7" id="KW-0479">Metal-binding</keyword>
<comment type="cofactor">
    <cofactor evidence="7">
        <name>heme</name>
        <dbReference type="ChEBI" id="CHEBI:30413"/>
    </cofactor>
</comment>
<proteinExistence type="inferred from homology"/>
<organism evidence="8 9">
    <name type="scientific">Solihabitans fulvus</name>
    <dbReference type="NCBI Taxonomy" id="1892852"/>
    <lineage>
        <taxon>Bacteria</taxon>
        <taxon>Bacillati</taxon>
        <taxon>Actinomycetota</taxon>
        <taxon>Actinomycetes</taxon>
        <taxon>Pseudonocardiales</taxon>
        <taxon>Pseudonocardiaceae</taxon>
        <taxon>Solihabitans</taxon>
    </lineage>
</organism>
<dbReference type="SUPFAM" id="SSF48264">
    <property type="entry name" value="Cytochrome P450"/>
    <property type="match status" value="1"/>
</dbReference>
<dbReference type="InterPro" id="IPR001128">
    <property type="entry name" value="Cyt_P450"/>
</dbReference>
<accession>A0A5B2XFR2</accession>
<dbReference type="PANTHER" id="PTHR24291:SF50">
    <property type="entry name" value="BIFUNCTIONAL ALBAFLAVENONE MONOOXYGENASE_TERPENE SYNTHASE"/>
    <property type="match status" value="1"/>
</dbReference>
<evidence type="ECO:0000256" key="6">
    <source>
        <dbReference type="ARBA" id="ARBA00023033"/>
    </source>
</evidence>
<dbReference type="GO" id="GO:0005506">
    <property type="term" value="F:iron ion binding"/>
    <property type="evidence" value="ECO:0007669"/>
    <property type="project" value="InterPro"/>
</dbReference>
<keyword evidence="9" id="KW-1185">Reference proteome</keyword>
<dbReference type="PRINTS" id="PR00385">
    <property type="entry name" value="P450"/>
</dbReference>
<dbReference type="InterPro" id="IPR002401">
    <property type="entry name" value="Cyt_P450_E_grp-I"/>
</dbReference>
<sequence>MGARILPPGPTGHPLLGSALDFRRDPMGTFLAAKQQYGDLVRFRGPVKVHLVSGPDHFRHILVDNFANYQHPTDFDRKISAAVGEGLVTTSGPQWTRQRTMVESVLRKDYLTGFAEIMADRGARLARDWAVHAARGVPFDARPDLHRLTLDVLASCLFTADWVDDATDLAGAVRVELAHLNRKLIAIVDLPEWVPTPRNRRFVLARNALDRIVFDLIRARRSDGADPDRADLLAMLMAVRDPDTGVELSDRQLRDQVTTLFVAGHETAAATLGWLCHCLATHPDVAERAAEEVRAVLGDRPPTMRDLPQLKYLRMVVSEVLRLYPPLWQVARMPLADDELGGYHVPAGSFLLLNTFLLHRDPEFWPMPERFEPERFERGAVADRPRFAYQPYLTGPRNCVGMAFATMELTIVAASILQRLRLAPVPGHPVEFQPDITLGARHGIVLTASARKAHTS</sequence>
<evidence type="ECO:0000256" key="4">
    <source>
        <dbReference type="ARBA" id="ARBA00023002"/>
    </source>
</evidence>
<dbReference type="InterPro" id="IPR036396">
    <property type="entry name" value="Cyt_P450_sf"/>
</dbReference>
<keyword evidence="5 7" id="KW-0408">Iron</keyword>
<evidence type="ECO:0000256" key="1">
    <source>
        <dbReference type="ARBA" id="ARBA00010617"/>
    </source>
</evidence>
<comment type="caution">
    <text evidence="8">The sequence shown here is derived from an EMBL/GenBank/DDBJ whole genome shotgun (WGS) entry which is preliminary data.</text>
</comment>